<sequence>MSYAPAPPLARKGSARAYRRPPSADRANFYVPPNFQPGSVRNWYVTGNKDIQEAAETVADSTRTWEDIANSAMYLLTDQRESEAAVWQETRQAFHQNVVTAGSKLLPGAAVAPPEGVTPITAILKRQHERVHGQANKTHTMPAAPLDQSCPLPVAAPPVRKRYEPAPWKRRDKLTQLLQEQQEGALKGFEYQEVEPTGAVLGMSRHGRPKMPDPPAATKKRPKSGRKVLPARPNYAQLIQKQQHEMASLEGTYRAYTEIVDELLQEQRMIQEDIQESPWDLCAGPIRDERERLLKRKLLWLIGGCNRELNPEDLTHDPNPVEAMINKELDDIVTQVDREAKGVVTMDELKAYVEEHPSLTPRLQALKVNLALSPANRLRSNNRWRKAQMQIRLAKLRAEADLDGDGYIQLAELEQIAQERPEAMKALARVGIHLRTERDVRPNRHGSILG</sequence>
<evidence type="ECO:0008006" key="4">
    <source>
        <dbReference type="Google" id="ProtNLM"/>
    </source>
</evidence>
<gene>
    <name evidence="3" type="ORF">EGYM00392_LOCUS441</name>
</gene>
<evidence type="ECO:0000256" key="2">
    <source>
        <dbReference type="SAM" id="MobiDB-lite"/>
    </source>
</evidence>
<proteinExistence type="predicted"/>
<evidence type="ECO:0000313" key="3">
    <source>
        <dbReference type="EMBL" id="CAD8989400.1"/>
    </source>
</evidence>
<accession>A0A7S1HS04</accession>
<dbReference type="InterPro" id="IPR011992">
    <property type="entry name" value="EF-hand-dom_pair"/>
</dbReference>
<dbReference type="EMBL" id="HBGA01001128">
    <property type="protein sequence ID" value="CAD8989400.1"/>
    <property type="molecule type" value="Transcribed_RNA"/>
</dbReference>
<dbReference type="Gene3D" id="1.10.238.10">
    <property type="entry name" value="EF-hand"/>
    <property type="match status" value="1"/>
</dbReference>
<protein>
    <recommendedName>
        <fullName evidence="4">EF-hand domain-containing protein</fullName>
    </recommendedName>
</protein>
<feature type="region of interest" description="Disordered" evidence="2">
    <location>
        <begin position="202"/>
        <end position="231"/>
    </location>
</feature>
<dbReference type="PROSITE" id="PS00018">
    <property type="entry name" value="EF_HAND_1"/>
    <property type="match status" value="1"/>
</dbReference>
<organism evidence="3">
    <name type="scientific">Eutreptiella gymnastica</name>
    <dbReference type="NCBI Taxonomy" id="73025"/>
    <lineage>
        <taxon>Eukaryota</taxon>
        <taxon>Discoba</taxon>
        <taxon>Euglenozoa</taxon>
        <taxon>Euglenida</taxon>
        <taxon>Spirocuta</taxon>
        <taxon>Euglenophyceae</taxon>
        <taxon>Eutreptiales</taxon>
        <taxon>Eutreptiaceae</taxon>
        <taxon>Eutreptiella</taxon>
    </lineage>
</organism>
<keyword evidence="1" id="KW-0106">Calcium</keyword>
<name>A0A7S1HS04_9EUGL</name>
<feature type="region of interest" description="Disordered" evidence="2">
    <location>
        <begin position="1"/>
        <end position="31"/>
    </location>
</feature>
<dbReference type="AlphaFoldDB" id="A0A7S1HS04"/>
<dbReference type="InterPro" id="IPR018247">
    <property type="entry name" value="EF_Hand_1_Ca_BS"/>
</dbReference>
<reference evidence="3" key="1">
    <citation type="submission" date="2021-01" db="EMBL/GenBank/DDBJ databases">
        <authorList>
            <person name="Corre E."/>
            <person name="Pelletier E."/>
            <person name="Niang G."/>
            <person name="Scheremetjew M."/>
            <person name="Finn R."/>
            <person name="Kale V."/>
            <person name="Holt S."/>
            <person name="Cochrane G."/>
            <person name="Meng A."/>
            <person name="Brown T."/>
            <person name="Cohen L."/>
        </authorList>
    </citation>
    <scope>NUCLEOTIDE SEQUENCE</scope>
    <source>
        <strain evidence="3">NIES-381</strain>
    </source>
</reference>
<dbReference type="SUPFAM" id="SSF47473">
    <property type="entry name" value="EF-hand"/>
    <property type="match status" value="1"/>
</dbReference>
<evidence type="ECO:0000256" key="1">
    <source>
        <dbReference type="ARBA" id="ARBA00022837"/>
    </source>
</evidence>